<dbReference type="EMBL" id="BAABME010005912">
    <property type="protein sequence ID" value="GAA0166949.1"/>
    <property type="molecule type" value="Genomic_DNA"/>
</dbReference>
<reference evidence="2 3" key="1">
    <citation type="submission" date="2024-01" db="EMBL/GenBank/DDBJ databases">
        <title>The complete chloroplast genome sequence of Lithospermum erythrorhizon: insights into the phylogenetic relationship among Boraginaceae species and the maternal lineages of purple gromwells.</title>
        <authorList>
            <person name="Okada T."/>
            <person name="Watanabe K."/>
        </authorList>
    </citation>
    <scope>NUCLEOTIDE SEQUENCE [LARGE SCALE GENOMIC DNA]</scope>
</reference>
<feature type="signal peptide" evidence="1">
    <location>
        <begin position="1"/>
        <end position="20"/>
    </location>
</feature>
<dbReference type="Gene3D" id="2.10.25.10">
    <property type="entry name" value="Laminin"/>
    <property type="match status" value="1"/>
</dbReference>
<keyword evidence="2" id="KW-0675">Receptor</keyword>
<evidence type="ECO:0000256" key="1">
    <source>
        <dbReference type="SAM" id="SignalP"/>
    </source>
</evidence>
<proteinExistence type="predicted"/>
<feature type="chain" id="PRO_5043539715" evidence="1">
    <location>
        <begin position="21"/>
        <end position="252"/>
    </location>
</feature>
<name>A0AAV3QSE3_LITER</name>
<sequence length="252" mass="26996">MIHLIFFLIFLVIVTSSVSSSSSPLSCKQESGGFSSNLPYPFGLGEKSEIKLNCSKIGEIKIGEFVVKNVTSNKILIHFPANCNRSFDKLNNLYGKNFGVSSRNSLLLQGCQSPSSKCLILSSLIENRLGSQSCDISGLSSNITCYIDESGFEFLDIEKVGNNCSTLLSSVVVDAGNKKVDNNSGTDVALNFNTLELGWWLVGNCSCHFNADCVIVNGTDPHGGGMVRGYRCQCRHGFTGDGFAAATGCRAG</sequence>
<evidence type="ECO:0000313" key="2">
    <source>
        <dbReference type="EMBL" id="GAA0166949.1"/>
    </source>
</evidence>
<dbReference type="Proteomes" id="UP001454036">
    <property type="component" value="Unassembled WGS sequence"/>
</dbReference>
<gene>
    <name evidence="2" type="ORF">LIER_21992</name>
</gene>
<organism evidence="2 3">
    <name type="scientific">Lithospermum erythrorhizon</name>
    <name type="common">Purple gromwell</name>
    <name type="synonym">Lithospermum officinale var. erythrorhizon</name>
    <dbReference type="NCBI Taxonomy" id="34254"/>
    <lineage>
        <taxon>Eukaryota</taxon>
        <taxon>Viridiplantae</taxon>
        <taxon>Streptophyta</taxon>
        <taxon>Embryophyta</taxon>
        <taxon>Tracheophyta</taxon>
        <taxon>Spermatophyta</taxon>
        <taxon>Magnoliopsida</taxon>
        <taxon>eudicotyledons</taxon>
        <taxon>Gunneridae</taxon>
        <taxon>Pentapetalae</taxon>
        <taxon>asterids</taxon>
        <taxon>lamiids</taxon>
        <taxon>Boraginales</taxon>
        <taxon>Boraginaceae</taxon>
        <taxon>Boraginoideae</taxon>
        <taxon>Lithospermeae</taxon>
        <taxon>Lithospermum</taxon>
    </lineage>
</organism>
<comment type="caution">
    <text evidence="2">The sequence shown here is derived from an EMBL/GenBank/DDBJ whole genome shotgun (WGS) entry which is preliminary data.</text>
</comment>
<dbReference type="AlphaFoldDB" id="A0AAV3QSE3"/>
<protein>
    <submittedName>
        <fullName evidence="2">Transmembrane signal receptor</fullName>
    </submittedName>
</protein>
<keyword evidence="2" id="KW-0472">Membrane</keyword>
<evidence type="ECO:0000313" key="3">
    <source>
        <dbReference type="Proteomes" id="UP001454036"/>
    </source>
</evidence>
<keyword evidence="2" id="KW-0812">Transmembrane</keyword>
<accession>A0AAV3QSE3</accession>
<keyword evidence="1" id="KW-0732">Signal</keyword>
<keyword evidence="3" id="KW-1185">Reference proteome</keyword>